<name>A0A2S4KPN2_9HYPO</name>
<dbReference type="EMBL" id="PKSG01000893">
    <property type="protein sequence ID" value="POR32147.1"/>
    <property type="molecule type" value="Genomic_DNA"/>
</dbReference>
<protein>
    <recommendedName>
        <fullName evidence="4">Eukaryotic translation initiation factor 6</fullName>
    </recommendedName>
</protein>
<gene>
    <name evidence="2" type="ORF">TPAR_07651</name>
</gene>
<dbReference type="AlphaFoldDB" id="A0A2S4KPN2"/>
<keyword evidence="3" id="KW-1185">Reference proteome</keyword>
<sequence>MASRSGSSSGSNRQRAREPQDDFPPLPAPRLPPLRNIHALRDRAFVSPAASSRPQTRFWSTASRRAERIRNLEEQAPSLDDLDHSMEQSWLGPSRRNPRLRAVDHRRPNFEELDQTLDEANSQLRSLLDMTNHINLMTPLARSSFSPTLRPADFSDDNRRSKRRKIDADRLVPSFKGFRYGKYGQVEPGQLQMEMVSCDGGMFSNESSYAAENILRNDNSVYCTKGNRCNIVLRHQGATVFTLGELVIKAPGSMNFSHPVREGMVFIAMNQDDVLSRTAQYQIQYVPTTRDRSCHGQSDDRHPYERDTRHIISIRHHDDGTTSTRAQRSYVYRGDDETEYRMPEMPQEFSSNLPDFRVTTECSDDEDEDYDMSPMFRRPPNRIGSLPFENMDSDSEDANPFGSEDFLDDSRHHRRHHHYHRDRLSVSLAEAWDAHANATQEAVRAVGGELLAPHARFFIEKKKCKCTIRFDPPVSGRFILLKMWSSQHDPSSNIDIKSVIARGFAGPRYFPSVELS</sequence>
<dbReference type="Proteomes" id="UP000237481">
    <property type="component" value="Unassembled WGS sequence"/>
</dbReference>
<evidence type="ECO:0000256" key="1">
    <source>
        <dbReference type="SAM" id="MobiDB-lite"/>
    </source>
</evidence>
<accession>A0A2S4KPN2</accession>
<feature type="compositionally biased region" description="Low complexity" evidence="1">
    <location>
        <begin position="1"/>
        <end position="13"/>
    </location>
</feature>
<evidence type="ECO:0000313" key="3">
    <source>
        <dbReference type="Proteomes" id="UP000237481"/>
    </source>
</evidence>
<dbReference type="STRING" id="94208.A0A2S4KPN2"/>
<feature type="compositionally biased region" description="Pro residues" evidence="1">
    <location>
        <begin position="22"/>
        <end position="32"/>
    </location>
</feature>
<proteinExistence type="predicted"/>
<evidence type="ECO:0008006" key="4">
    <source>
        <dbReference type="Google" id="ProtNLM"/>
    </source>
</evidence>
<dbReference type="OrthoDB" id="2351940at2759"/>
<evidence type="ECO:0000313" key="2">
    <source>
        <dbReference type="EMBL" id="POR32147.1"/>
    </source>
</evidence>
<comment type="caution">
    <text evidence="2">The sequence shown here is derived from an EMBL/GenBank/DDBJ whole genome shotgun (WGS) entry which is preliminary data.</text>
</comment>
<feature type="region of interest" description="Disordered" evidence="1">
    <location>
        <begin position="1"/>
        <end position="35"/>
    </location>
</feature>
<reference evidence="2 3" key="1">
    <citation type="submission" date="2018-01" db="EMBL/GenBank/DDBJ databases">
        <title>Harnessing the power of phylogenomics to disentangle the directionality and signatures of interkingdom host jumping in the parasitic fungal genus Tolypocladium.</title>
        <authorList>
            <person name="Quandt C.A."/>
            <person name="Patterson W."/>
            <person name="Spatafora J.W."/>
        </authorList>
    </citation>
    <scope>NUCLEOTIDE SEQUENCE [LARGE SCALE GENOMIC DNA]</scope>
    <source>
        <strain evidence="2 3">NRBC 100945</strain>
    </source>
</reference>
<organism evidence="2 3">
    <name type="scientific">Tolypocladium paradoxum</name>
    <dbReference type="NCBI Taxonomy" id="94208"/>
    <lineage>
        <taxon>Eukaryota</taxon>
        <taxon>Fungi</taxon>
        <taxon>Dikarya</taxon>
        <taxon>Ascomycota</taxon>
        <taxon>Pezizomycotina</taxon>
        <taxon>Sordariomycetes</taxon>
        <taxon>Hypocreomycetidae</taxon>
        <taxon>Hypocreales</taxon>
        <taxon>Ophiocordycipitaceae</taxon>
        <taxon>Tolypocladium</taxon>
    </lineage>
</organism>